<dbReference type="AlphaFoldDB" id="A0A7K1T9V7"/>
<evidence type="ECO:0000313" key="2">
    <source>
        <dbReference type="Proteomes" id="UP000441336"/>
    </source>
</evidence>
<protein>
    <recommendedName>
        <fullName evidence="3">Phage tail assembly chaperone</fullName>
    </recommendedName>
</protein>
<name>A0A7K1T9V7_9BACT</name>
<dbReference type="Proteomes" id="UP000441336">
    <property type="component" value="Unassembled WGS sequence"/>
</dbReference>
<dbReference type="EMBL" id="WQKZ01000001">
    <property type="protein sequence ID" value="MVN75183.1"/>
    <property type="molecule type" value="Genomic_DNA"/>
</dbReference>
<reference evidence="1 2" key="1">
    <citation type="submission" date="2019-12" db="EMBL/GenBank/DDBJ databases">
        <title>Hymenobacter sp. HMF4947 Genome sequencing and assembly.</title>
        <authorList>
            <person name="Kang H."/>
            <person name="Cha I."/>
            <person name="Kim H."/>
            <person name="Joh K."/>
        </authorList>
    </citation>
    <scope>NUCLEOTIDE SEQUENCE [LARGE SCALE GENOMIC DNA]</scope>
    <source>
        <strain evidence="1 2">HMF4947</strain>
    </source>
</reference>
<evidence type="ECO:0008006" key="3">
    <source>
        <dbReference type="Google" id="ProtNLM"/>
    </source>
</evidence>
<comment type="caution">
    <text evidence="1">The sequence shown here is derived from an EMBL/GenBank/DDBJ whole genome shotgun (WGS) entry which is preliminary data.</text>
</comment>
<keyword evidence="2" id="KW-1185">Reference proteome</keyword>
<accession>A0A7K1T9V7</accession>
<evidence type="ECO:0000313" key="1">
    <source>
        <dbReference type="EMBL" id="MVN75183.1"/>
    </source>
</evidence>
<gene>
    <name evidence="1" type="ORF">GO988_02485</name>
</gene>
<proteinExistence type="predicted"/>
<organism evidence="1 2">
    <name type="scientific">Hymenobacter ginkgonis</name>
    <dbReference type="NCBI Taxonomy" id="2682976"/>
    <lineage>
        <taxon>Bacteria</taxon>
        <taxon>Pseudomonadati</taxon>
        <taxon>Bacteroidota</taxon>
        <taxon>Cytophagia</taxon>
        <taxon>Cytophagales</taxon>
        <taxon>Hymenobacteraceae</taxon>
        <taxon>Hymenobacter</taxon>
    </lineage>
</organism>
<sequence>MHPAIFWQLTLAEFDRMCRGYHRRQTEGWRRTRLLATVLVNLHRDAKTPALSPEELLPLPGDTLPEAAPDLTPEDVEALWALLDERDAAILT</sequence>